<name>A0A3E4QW48_BACUN</name>
<feature type="transmembrane region" description="Helical" evidence="7">
    <location>
        <begin position="45"/>
        <end position="69"/>
    </location>
</feature>
<dbReference type="Pfam" id="PF13440">
    <property type="entry name" value="Polysacc_synt_3"/>
    <property type="match status" value="1"/>
</dbReference>
<evidence type="ECO:0000313" key="9">
    <source>
        <dbReference type="Proteomes" id="UP000260795"/>
    </source>
</evidence>
<proteinExistence type="inferred from homology"/>
<dbReference type="RefSeq" id="WP_117681430.1">
    <property type="nucleotide sequence ID" value="NZ_QSRK01000024.1"/>
</dbReference>
<feature type="transmembrane region" description="Helical" evidence="7">
    <location>
        <begin position="147"/>
        <end position="166"/>
    </location>
</feature>
<keyword evidence="3" id="KW-1003">Cell membrane</keyword>
<dbReference type="PANTHER" id="PTHR30250">
    <property type="entry name" value="PST FAMILY PREDICTED COLANIC ACID TRANSPORTER"/>
    <property type="match status" value="1"/>
</dbReference>
<feature type="transmembrane region" description="Helical" evidence="7">
    <location>
        <begin position="250"/>
        <end position="269"/>
    </location>
</feature>
<protein>
    <submittedName>
        <fullName evidence="8">Lipopolysaccharide biosynthesis protein</fullName>
    </submittedName>
</protein>
<feature type="transmembrane region" description="Helical" evidence="7">
    <location>
        <begin position="289"/>
        <end position="307"/>
    </location>
</feature>
<comment type="subcellular location">
    <subcellularLocation>
        <location evidence="1">Cell membrane</location>
        <topology evidence="1">Multi-pass membrane protein</topology>
    </subcellularLocation>
</comment>
<dbReference type="PANTHER" id="PTHR30250:SF10">
    <property type="entry name" value="LIPOPOLYSACCHARIDE BIOSYNTHESIS PROTEIN WZXC"/>
    <property type="match status" value="1"/>
</dbReference>
<keyword evidence="6 7" id="KW-0472">Membrane</keyword>
<feature type="transmembrane region" description="Helical" evidence="7">
    <location>
        <begin position="216"/>
        <end position="238"/>
    </location>
</feature>
<feature type="transmembrane region" description="Helical" evidence="7">
    <location>
        <begin position="81"/>
        <end position="104"/>
    </location>
</feature>
<evidence type="ECO:0000256" key="2">
    <source>
        <dbReference type="ARBA" id="ARBA00007430"/>
    </source>
</evidence>
<keyword evidence="5 7" id="KW-1133">Transmembrane helix</keyword>
<feature type="transmembrane region" description="Helical" evidence="7">
    <location>
        <begin position="172"/>
        <end position="195"/>
    </location>
</feature>
<dbReference type="GO" id="GO:0005886">
    <property type="term" value="C:plasma membrane"/>
    <property type="evidence" value="ECO:0007669"/>
    <property type="project" value="UniProtKB-SubCell"/>
</dbReference>
<sequence length="480" mass="54146">MTDSLKSQAVKGVVWSAVERFSVQGIQFVLSIIIARLVAPSEYGLIAMLGIFLAIAQTFIDSGFSNALIQKKDRTEVDFSTVFYFNIVVSIFVYTLLFLASPYIAVFYKEPQLEIITKWIGLGLVISGFSIVQRAKLTISLNFKTQAQASLIAVIISGIIGVVMAYLKFGVWALVVQALINNALNTFFLWIFACWTPLLKFSWQSFDTLFSFGSKLLMGGVLHTVYLNLYSLVIGRWYSSIDVGYYNRAYSLVNFSSVNLVGVISRAMFPIFSEIQDEEERLTVVFLKCLRLCCLFIFPLMIGISVLSDPLIRLLLTDKWLPAADLLSILCLAYMWYPIMILNWQFLSVKGRADLTLKAEIIKKIISLLLLVCSVPLGIKAICFSLVLYNFCDIFIILLFVRKVSRIGFCIEALNILPIFLISIVIGMCLVILKYYVHSPLLTLLGGIIGGGSVFLFLIFVARFPERKFIFKIFNQKKHE</sequence>
<reference evidence="8 9" key="1">
    <citation type="submission" date="2018-08" db="EMBL/GenBank/DDBJ databases">
        <title>A genome reference for cultivated species of the human gut microbiota.</title>
        <authorList>
            <person name="Zou Y."/>
            <person name="Xue W."/>
            <person name="Luo G."/>
        </authorList>
    </citation>
    <scope>NUCLEOTIDE SEQUENCE [LARGE SCALE GENOMIC DNA]</scope>
    <source>
        <strain evidence="8 9">TF08-13</strain>
    </source>
</reference>
<dbReference type="AlphaFoldDB" id="A0A3E4QW48"/>
<gene>
    <name evidence="8" type="ORF">DXC80_14405</name>
</gene>
<evidence type="ECO:0000256" key="7">
    <source>
        <dbReference type="SAM" id="Phobius"/>
    </source>
</evidence>
<dbReference type="InterPro" id="IPR050833">
    <property type="entry name" value="Poly_Biosynth_Transport"/>
</dbReference>
<keyword evidence="4 7" id="KW-0812">Transmembrane</keyword>
<feature type="transmembrane region" description="Helical" evidence="7">
    <location>
        <begin position="327"/>
        <end position="349"/>
    </location>
</feature>
<evidence type="ECO:0000256" key="1">
    <source>
        <dbReference type="ARBA" id="ARBA00004651"/>
    </source>
</evidence>
<accession>A0A3E4QW48</accession>
<evidence type="ECO:0000256" key="6">
    <source>
        <dbReference type="ARBA" id="ARBA00023136"/>
    </source>
</evidence>
<dbReference type="EMBL" id="QSRK01000024">
    <property type="protein sequence ID" value="RGL11321.1"/>
    <property type="molecule type" value="Genomic_DNA"/>
</dbReference>
<evidence type="ECO:0000256" key="4">
    <source>
        <dbReference type="ARBA" id="ARBA00022692"/>
    </source>
</evidence>
<organism evidence="8 9">
    <name type="scientific">Bacteroides uniformis</name>
    <dbReference type="NCBI Taxonomy" id="820"/>
    <lineage>
        <taxon>Bacteria</taxon>
        <taxon>Pseudomonadati</taxon>
        <taxon>Bacteroidota</taxon>
        <taxon>Bacteroidia</taxon>
        <taxon>Bacteroidales</taxon>
        <taxon>Bacteroidaceae</taxon>
        <taxon>Bacteroides</taxon>
    </lineage>
</organism>
<feature type="transmembrane region" description="Helical" evidence="7">
    <location>
        <begin position="21"/>
        <end position="39"/>
    </location>
</feature>
<feature type="transmembrane region" description="Helical" evidence="7">
    <location>
        <begin position="442"/>
        <end position="462"/>
    </location>
</feature>
<comment type="similarity">
    <text evidence="2">Belongs to the polysaccharide synthase family.</text>
</comment>
<dbReference type="CDD" id="cd13127">
    <property type="entry name" value="MATE_tuaB_like"/>
    <property type="match status" value="1"/>
</dbReference>
<feature type="transmembrane region" description="Helical" evidence="7">
    <location>
        <begin position="116"/>
        <end position="135"/>
    </location>
</feature>
<evidence type="ECO:0000256" key="3">
    <source>
        <dbReference type="ARBA" id="ARBA00022475"/>
    </source>
</evidence>
<comment type="caution">
    <text evidence="8">The sequence shown here is derived from an EMBL/GenBank/DDBJ whole genome shotgun (WGS) entry which is preliminary data.</text>
</comment>
<evidence type="ECO:0000313" key="8">
    <source>
        <dbReference type="EMBL" id="RGL11321.1"/>
    </source>
</evidence>
<dbReference type="Proteomes" id="UP000260795">
    <property type="component" value="Unassembled WGS sequence"/>
</dbReference>
<feature type="transmembrane region" description="Helical" evidence="7">
    <location>
        <begin position="413"/>
        <end position="436"/>
    </location>
</feature>
<evidence type="ECO:0000256" key="5">
    <source>
        <dbReference type="ARBA" id="ARBA00022989"/>
    </source>
</evidence>